<keyword evidence="2 3" id="KW-0418">Kinase</keyword>
<dbReference type="PANTHER" id="PTHR47690">
    <property type="entry name" value="GLUCOKINASE"/>
    <property type="match status" value="1"/>
</dbReference>
<comment type="subcellular location">
    <subcellularLocation>
        <location evidence="3">Cytoplasm</location>
    </subcellularLocation>
</comment>
<keyword evidence="3" id="KW-0963">Cytoplasm</keyword>
<keyword evidence="3" id="KW-0324">Glycolysis</keyword>
<reference evidence="5 6" key="1">
    <citation type="submission" date="2014-07" db="EMBL/GenBank/DDBJ databases">
        <title>Draft Genome Sequences of Environmental Pseudomonas syringae strains.</title>
        <authorList>
            <person name="Baltrus D.A."/>
            <person name="Berge O."/>
            <person name="Morris C."/>
        </authorList>
    </citation>
    <scope>NUCLEOTIDE SEQUENCE [LARGE SCALE GENOMIC DNA]</scope>
    <source>
        <strain evidence="5 6">GAW0119</strain>
    </source>
</reference>
<dbReference type="InterPro" id="IPR043129">
    <property type="entry name" value="ATPase_NBD"/>
</dbReference>
<feature type="binding site" evidence="3">
    <location>
        <begin position="7"/>
        <end position="12"/>
    </location>
    <ligand>
        <name>ATP</name>
        <dbReference type="ChEBI" id="CHEBI:30616"/>
    </ligand>
</feature>
<dbReference type="GO" id="GO:0005524">
    <property type="term" value="F:ATP binding"/>
    <property type="evidence" value="ECO:0007669"/>
    <property type="project" value="UniProtKB-UniRule"/>
</dbReference>
<sequence>MKLALVGDIGGTNARFAIWEDDKLHSIRVFPTIDYVSPEKAVEVYMQDLELQRGDIGLVCLAVAGPVDGDEFHFTNSNWRLSKSAFCANLKVDELLLINDFSAMALGMTRLGDDEYLTICHGIGEADRPRVVIGPGTGLGVGTLLSVGVNHWMALPGEGGHVDLPIGNAREAMLWMRMMADLEHVSAETVLSGAGLLRLYQVSCALDDVEPVHKSPAAITSAAEAGEPVAAAVLEQFCVFLGRVAGNNVLTVGGRGGVYIVGGVVPRFIDFFMNSGFKRAFAEKGVMSDYFKGIPVWVVTAEYPGLIGAGVALQQVFGEERAIEI</sequence>
<dbReference type="EMBL" id="JPQU01000045">
    <property type="protein sequence ID" value="KFE54389.1"/>
    <property type="molecule type" value="Genomic_DNA"/>
</dbReference>
<dbReference type="OrthoDB" id="9800595at2"/>
<dbReference type="EC" id="2.7.1.2" evidence="3"/>
<dbReference type="GO" id="GO:0004340">
    <property type="term" value="F:glucokinase activity"/>
    <property type="evidence" value="ECO:0007669"/>
    <property type="project" value="UniProtKB-UniRule"/>
</dbReference>
<evidence type="ECO:0000256" key="2">
    <source>
        <dbReference type="ARBA" id="ARBA00022777"/>
    </source>
</evidence>
<dbReference type="Pfam" id="PF02685">
    <property type="entry name" value="Glucokinase"/>
    <property type="match status" value="1"/>
</dbReference>
<dbReference type="GO" id="GO:0006096">
    <property type="term" value="P:glycolytic process"/>
    <property type="evidence" value="ECO:0007669"/>
    <property type="project" value="UniProtKB-UniRule"/>
</dbReference>
<evidence type="ECO:0000256" key="1">
    <source>
        <dbReference type="ARBA" id="ARBA00022679"/>
    </source>
</evidence>
<dbReference type="SUPFAM" id="SSF53067">
    <property type="entry name" value="Actin-like ATPase domain"/>
    <property type="match status" value="1"/>
</dbReference>
<comment type="catalytic activity">
    <reaction evidence="3">
        <text>D-glucose + ATP = D-glucose 6-phosphate + ADP + H(+)</text>
        <dbReference type="Rhea" id="RHEA:17825"/>
        <dbReference type="ChEBI" id="CHEBI:4167"/>
        <dbReference type="ChEBI" id="CHEBI:15378"/>
        <dbReference type="ChEBI" id="CHEBI:30616"/>
        <dbReference type="ChEBI" id="CHEBI:61548"/>
        <dbReference type="ChEBI" id="CHEBI:456216"/>
        <dbReference type="EC" id="2.7.1.2"/>
    </reaction>
</comment>
<dbReference type="RefSeq" id="WP_032629785.1">
    <property type="nucleotide sequence ID" value="NZ_JPQU01000045.1"/>
</dbReference>
<evidence type="ECO:0000256" key="3">
    <source>
        <dbReference type="HAMAP-Rule" id="MF_00524"/>
    </source>
</evidence>
<keyword evidence="1 3" id="KW-0808">Transferase</keyword>
<comment type="similarity">
    <text evidence="3 4">Belongs to the bacterial glucokinase family.</text>
</comment>
<dbReference type="InterPro" id="IPR003836">
    <property type="entry name" value="Glucokinase"/>
</dbReference>
<dbReference type="Gene3D" id="3.30.420.40">
    <property type="match status" value="1"/>
</dbReference>
<dbReference type="PANTHER" id="PTHR47690:SF1">
    <property type="entry name" value="GLUCOKINASE"/>
    <property type="match status" value="1"/>
</dbReference>
<dbReference type="Gene3D" id="3.40.367.20">
    <property type="match status" value="1"/>
</dbReference>
<dbReference type="Proteomes" id="UP000028631">
    <property type="component" value="Unassembled WGS sequence"/>
</dbReference>
<dbReference type="GO" id="GO:0005536">
    <property type="term" value="F:D-glucose binding"/>
    <property type="evidence" value="ECO:0007669"/>
    <property type="project" value="InterPro"/>
</dbReference>
<dbReference type="AlphaFoldDB" id="A0A085VG26"/>
<evidence type="ECO:0000313" key="5">
    <source>
        <dbReference type="EMBL" id="KFE54389.1"/>
    </source>
</evidence>
<accession>A0A085VG26</accession>
<name>A0A085VG26_PSESX</name>
<dbReference type="CDD" id="cd24008">
    <property type="entry name" value="ASKHA_NBD_GLK"/>
    <property type="match status" value="1"/>
</dbReference>
<dbReference type="HAMAP" id="MF_00524">
    <property type="entry name" value="Glucokinase"/>
    <property type="match status" value="1"/>
</dbReference>
<comment type="caution">
    <text evidence="5">The sequence shown here is derived from an EMBL/GenBank/DDBJ whole genome shotgun (WGS) entry which is preliminary data.</text>
</comment>
<evidence type="ECO:0000256" key="4">
    <source>
        <dbReference type="RuleBase" id="RU004046"/>
    </source>
</evidence>
<dbReference type="InterPro" id="IPR050201">
    <property type="entry name" value="Bacterial_glucokinase"/>
</dbReference>
<protein>
    <recommendedName>
        <fullName evidence="3">Glucokinase</fullName>
        <ecNumber evidence="3">2.7.1.2</ecNumber>
    </recommendedName>
    <alternativeName>
        <fullName evidence="3">Glucose kinase</fullName>
    </alternativeName>
</protein>
<dbReference type="NCBIfam" id="NF001415">
    <property type="entry name" value="PRK00292.1-2"/>
    <property type="match status" value="1"/>
</dbReference>
<proteinExistence type="inferred from homology"/>
<evidence type="ECO:0000313" key="6">
    <source>
        <dbReference type="Proteomes" id="UP000028631"/>
    </source>
</evidence>
<dbReference type="NCBIfam" id="TIGR00749">
    <property type="entry name" value="glk"/>
    <property type="match status" value="1"/>
</dbReference>
<keyword evidence="3" id="KW-0547">Nucleotide-binding</keyword>
<keyword evidence="6" id="KW-1185">Reference proteome</keyword>
<dbReference type="PATRIC" id="fig|317.175.peg.3475"/>
<dbReference type="GO" id="GO:0005829">
    <property type="term" value="C:cytosol"/>
    <property type="evidence" value="ECO:0007669"/>
    <property type="project" value="TreeGrafter"/>
</dbReference>
<gene>
    <name evidence="3" type="primary">glk</name>
    <name evidence="5" type="ORF">IV01_16690</name>
</gene>
<keyword evidence="3" id="KW-0067">ATP-binding</keyword>
<organism evidence="5 6">
    <name type="scientific">Pseudomonas syringae</name>
    <dbReference type="NCBI Taxonomy" id="317"/>
    <lineage>
        <taxon>Bacteria</taxon>
        <taxon>Pseudomonadati</taxon>
        <taxon>Pseudomonadota</taxon>
        <taxon>Gammaproteobacteria</taxon>
        <taxon>Pseudomonadales</taxon>
        <taxon>Pseudomonadaceae</taxon>
        <taxon>Pseudomonas</taxon>
    </lineage>
</organism>